<dbReference type="OrthoDB" id="3252924at2"/>
<feature type="transmembrane region" description="Helical" evidence="1">
    <location>
        <begin position="51"/>
        <end position="75"/>
    </location>
</feature>
<sequence length="786" mass="83531">MVWVCYLVAIPLLLLALLVIPRLAIAMVPGLFAAMGLVIMTGLARTRTVSWRAVGTMYGVGIWCAFAVAVATGWVGELGGLSPQDDGASIALAAFVEEPGKLIPLAVMALVAPGRVRRLAATDWALLGYAAGLGFTVAEDSVRRLREPGLLEALLGESRFSFSPNPWTLGSYADWDGAMAVGHQVHTMIVTMAVGLGIALWRVGSVRAGASLRPVRRVAAVVLPVLALAQATADHAGWNAHEYAPSWMDGDAEGIPWWVRPLWLVGGQGNLAIPVSVVLLGCCLLVDAYRRGGARVRGLTLPEAPAVRLSVLPGVPGPLQAALIAVMALAQFTWSDLVVVCSAYGDRRPGVIAAMWQGRATAVQVRGVRADAMGAVTAGREPGARWRFRLGALAVTTAGLLWIVYGLWAAMSIGGMLGLEGDSTFFAGLLEGLSQWWDGLGWPGQVFMIAMGVLLIMASGGSFALAMGATGVAAWGLSHGRGLAALLRDPRGAFMGYVTTVTPGQLCLDTLDFLLTFVPGSALGRATRWALGAPASALAEARAIRASADFVEQQMHFAAHAQAQAATRAAEGRLEQLASRYGCTTSDFTRERVDKTLDRLRASGVSKREHDELKDLAKAVSNGRSSVSRLAEYAGERGGEQVLNREGHHIPEAFHSVRPPARGPGPGHVDGLAFSPRGDEVVIPEYKGGTSTYNPRKTYALDELGAPPAAQGTPDYVMDRMLQDERVPRYFRDNPDLWESVKNGRTSLRADVFETPGPGQTSRVHTTGFSPSPDFIAKMEQKIAGR</sequence>
<keyword evidence="2" id="KW-0645">Protease</keyword>
<feature type="transmembrane region" description="Helical" evidence="1">
    <location>
        <begin position="271"/>
        <end position="289"/>
    </location>
</feature>
<dbReference type="EMBL" id="AKFT01000105">
    <property type="protein sequence ID" value="EJF44664.1"/>
    <property type="molecule type" value="Genomic_DNA"/>
</dbReference>
<dbReference type="GO" id="GO:0006508">
    <property type="term" value="P:proteolysis"/>
    <property type="evidence" value="ECO:0007669"/>
    <property type="project" value="UniProtKB-KW"/>
</dbReference>
<keyword evidence="2" id="KW-0378">Hydrolase</keyword>
<reference evidence="2 3" key="1">
    <citation type="submission" date="2012-05" db="EMBL/GenBank/DDBJ databases">
        <authorList>
            <person name="Harkins D.M."/>
            <person name="Madupu R."/>
            <person name="Durkin A.S."/>
            <person name="Torralba M."/>
            <person name="Methe B."/>
            <person name="Sutton G.G."/>
            <person name="Nelson K.E."/>
        </authorList>
    </citation>
    <scope>NUCLEOTIDE SEQUENCE [LARGE SCALE GENOMIC DNA]</scope>
    <source>
        <strain evidence="2 3">F0489</strain>
    </source>
</reference>
<keyword evidence="1" id="KW-1133">Transmembrane helix</keyword>
<evidence type="ECO:0000313" key="2">
    <source>
        <dbReference type="EMBL" id="EJF44664.1"/>
    </source>
</evidence>
<comment type="caution">
    <text evidence="2">The sequence shown here is derived from an EMBL/GenBank/DDBJ whole genome shotgun (WGS) entry which is preliminary data.</text>
</comment>
<name>J0NCI0_9ACTO</name>
<gene>
    <name evidence="2" type="ORF">HMPREF1318_0454</name>
</gene>
<feature type="transmembrane region" description="Helical" evidence="1">
    <location>
        <begin position="390"/>
        <end position="411"/>
    </location>
</feature>
<dbReference type="Proteomes" id="UP000002941">
    <property type="component" value="Unassembled WGS sequence"/>
</dbReference>
<evidence type="ECO:0000256" key="1">
    <source>
        <dbReference type="SAM" id="Phobius"/>
    </source>
</evidence>
<accession>J0NCI0</accession>
<feature type="transmembrane region" description="Helical" evidence="1">
    <location>
        <begin position="6"/>
        <end position="39"/>
    </location>
</feature>
<feature type="transmembrane region" description="Helical" evidence="1">
    <location>
        <begin position="215"/>
        <end position="233"/>
    </location>
</feature>
<organism evidence="2 3">
    <name type="scientific">Actinomyces massiliensis F0489</name>
    <dbReference type="NCBI Taxonomy" id="1125718"/>
    <lineage>
        <taxon>Bacteria</taxon>
        <taxon>Bacillati</taxon>
        <taxon>Actinomycetota</taxon>
        <taxon>Actinomycetes</taxon>
        <taxon>Actinomycetales</taxon>
        <taxon>Actinomycetaceae</taxon>
        <taxon>Actinomyces</taxon>
    </lineage>
</organism>
<proteinExistence type="predicted"/>
<dbReference type="eggNOG" id="COG2339">
    <property type="taxonomic scope" value="Bacteria"/>
</dbReference>
<evidence type="ECO:0000313" key="3">
    <source>
        <dbReference type="Proteomes" id="UP000002941"/>
    </source>
</evidence>
<feature type="transmembrane region" description="Helical" evidence="1">
    <location>
        <begin position="185"/>
        <end position="203"/>
    </location>
</feature>
<protein>
    <submittedName>
        <fullName evidence="2">Protease PrsW family protein</fullName>
    </submittedName>
</protein>
<keyword evidence="3" id="KW-1185">Reference proteome</keyword>
<dbReference type="GO" id="GO:0008233">
    <property type="term" value="F:peptidase activity"/>
    <property type="evidence" value="ECO:0007669"/>
    <property type="project" value="UniProtKB-KW"/>
</dbReference>
<dbReference type="PATRIC" id="fig|1125718.3.peg.1355"/>
<keyword evidence="1" id="KW-0472">Membrane</keyword>
<feature type="transmembrane region" description="Helical" evidence="1">
    <location>
        <begin position="446"/>
        <end position="477"/>
    </location>
</feature>
<keyword evidence="1" id="KW-0812">Transmembrane</keyword>
<dbReference type="AlphaFoldDB" id="J0NCI0"/>